<gene>
    <name evidence="2" type="ORF">BJ085DRAFT_30695</name>
</gene>
<reference evidence="3" key="1">
    <citation type="journal article" date="2018" name="Nat. Microbiol.">
        <title>Leveraging single-cell genomics to expand the fungal tree of life.</title>
        <authorList>
            <person name="Ahrendt S.R."/>
            <person name="Quandt C.A."/>
            <person name="Ciobanu D."/>
            <person name="Clum A."/>
            <person name="Salamov A."/>
            <person name="Andreopoulos B."/>
            <person name="Cheng J.F."/>
            <person name="Woyke T."/>
            <person name="Pelin A."/>
            <person name="Henrissat B."/>
            <person name="Reynolds N.K."/>
            <person name="Benny G.L."/>
            <person name="Smith M.E."/>
            <person name="James T.Y."/>
            <person name="Grigoriev I.V."/>
        </authorList>
    </citation>
    <scope>NUCLEOTIDE SEQUENCE [LARGE SCALE GENOMIC DNA]</scope>
    <source>
        <strain evidence="3">RSA 468</strain>
    </source>
</reference>
<organism evidence="2 3">
    <name type="scientific">Dimargaris cristalligena</name>
    <dbReference type="NCBI Taxonomy" id="215637"/>
    <lineage>
        <taxon>Eukaryota</taxon>
        <taxon>Fungi</taxon>
        <taxon>Fungi incertae sedis</taxon>
        <taxon>Zoopagomycota</taxon>
        <taxon>Kickxellomycotina</taxon>
        <taxon>Dimargaritomycetes</taxon>
        <taxon>Dimargaritales</taxon>
        <taxon>Dimargaritaceae</taxon>
        <taxon>Dimargaris</taxon>
    </lineage>
</organism>
<protein>
    <submittedName>
        <fullName evidence="2">Uncharacterized protein</fullName>
    </submittedName>
</protein>
<sequence>MVESQRPGKRQNSSSATTTISTTTLSTSQLVQSRLFTPASRNSPPVAPSVTALPYWSKLRQWVSTFEAHRCGPNTAAAAGSLASFQPRSSSRSLLTRLSSRPAGSPEPFIDLNTLLPLLEAVVETLKATRDANQCLELYPDIRILLVRLLEYPELMVITPIRMAIRCGLLYFSHLGSDRPQALGDSDPPPIHSARRWAAHLLRTTEVSPLISANRRALRILDSSGQSLPHFQECAARVMLQNLNTRLERMGNQGAVVNLFLAIVTVFNLTRNPRFFGYATMLLIYYHIRQAWKSRHLSTGFTNLLTHRGTVMLVTLPSFMDYRLRNLSHLILEYEELISADSPWCFPLQSWCLGFINHIRSFTLIRKTVSGPSRELLGALRELPDATSLFEQCLPPRSAQLVRALIGPLNISPAEQIRRLNFLWHRYSVPMTQDPRAMSDMMCLWGLAQTNPAHRRFCVVELLENRGHRSASHTNACLEFLAYQLHPTANPVLHQTLVQDLDEMLLVFHEMIMYSLVPRAVDALDRDTWLDRILEFCQTHTAKSQSHYESAHVPFRKRVSALMASLTRVYPDSH</sequence>
<dbReference type="Proteomes" id="UP000268162">
    <property type="component" value="Unassembled WGS sequence"/>
</dbReference>
<proteinExistence type="predicted"/>
<dbReference type="EMBL" id="ML002290">
    <property type="protein sequence ID" value="RKP39207.1"/>
    <property type="molecule type" value="Genomic_DNA"/>
</dbReference>
<keyword evidence="3" id="KW-1185">Reference proteome</keyword>
<accession>A0A4P9ZZR8</accession>
<dbReference type="AlphaFoldDB" id="A0A4P9ZZR8"/>
<name>A0A4P9ZZR8_9FUNG</name>
<evidence type="ECO:0000313" key="3">
    <source>
        <dbReference type="Proteomes" id="UP000268162"/>
    </source>
</evidence>
<evidence type="ECO:0000256" key="1">
    <source>
        <dbReference type="SAM" id="MobiDB-lite"/>
    </source>
</evidence>
<feature type="region of interest" description="Disordered" evidence="1">
    <location>
        <begin position="1"/>
        <end position="25"/>
    </location>
</feature>
<feature type="compositionally biased region" description="Low complexity" evidence="1">
    <location>
        <begin position="13"/>
        <end position="25"/>
    </location>
</feature>
<evidence type="ECO:0000313" key="2">
    <source>
        <dbReference type="EMBL" id="RKP39207.1"/>
    </source>
</evidence>